<evidence type="ECO:0000313" key="5">
    <source>
        <dbReference type="EMBL" id="QOY40622.1"/>
    </source>
</evidence>
<name>A0A7S7LFM3_CRYPV</name>
<dbReference type="InterPro" id="IPR056290">
    <property type="entry name" value="CEPT76/DRC7_peptidase-like_dom"/>
</dbReference>
<feature type="coiled-coil region" evidence="1">
    <location>
        <begin position="1234"/>
        <end position="1263"/>
    </location>
</feature>
<feature type="region of interest" description="Disordered" evidence="2">
    <location>
        <begin position="1475"/>
        <end position="1553"/>
    </location>
</feature>
<dbReference type="VEuPathDB" id="CryptoDB:CPATCC_0008850"/>
<feature type="region of interest" description="Disordered" evidence="2">
    <location>
        <begin position="875"/>
        <end position="895"/>
    </location>
</feature>
<dbReference type="PANTHER" id="PTHR46436">
    <property type="entry name" value="CENTROSOMAL PROTEIN OF 76 KDA"/>
    <property type="match status" value="1"/>
</dbReference>
<feature type="compositionally biased region" description="Acidic residues" evidence="2">
    <location>
        <begin position="1475"/>
        <end position="1505"/>
    </location>
</feature>
<feature type="domain" description="CEP76/DRC7 peptidase-like" evidence="4">
    <location>
        <begin position="910"/>
        <end position="1064"/>
    </location>
</feature>
<accession>A0A7S7LFM3</accession>
<feature type="compositionally biased region" description="Low complexity" evidence="2">
    <location>
        <begin position="1509"/>
        <end position="1522"/>
    </location>
</feature>
<proteinExistence type="predicted"/>
<dbReference type="PANTHER" id="PTHR46436:SF2">
    <property type="entry name" value="CHROMOSOME UNDETERMINED SCAFFOLD_119, WHOLE GENOME SHOTGUN SEQUENCE"/>
    <property type="match status" value="1"/>
</dbReference>
<sequence>MINPITLLNANIKTPKIFNKKKKDNENQDNDDAEVIVKKTPDDTDENAVELERPQFIDELANVPVLSMDDFISKYVEEDEAIDNEYESVDELDAINFEENNSGTNDKSYMLQRRWKVVIWDLSIENLCDEEASVFIEIDFGTSREEFRVQLESKEYILSNGELKHRLRTPIVHSLLKDKPQKIKFHPSFEYRGSYYDIEKEKLKLSAWKYHNFRLNTLDAMFEIKLNTCANSDLQHQCYLMRLGDGHTLEKVYRICFNLYFQEIYDFQLSLDRFEIKELLTHDNIMDRVSSLKKKAVEKVPFNNNSFFEIDTEINSNEFLSEFTIIENTEFESINKSRYRNLLGNNNRIGNDPIKKIFQYISFNYSENEMGNVLTEKSKANSKTLNLESSINEQENKGKIESNIVDQRKGIWDTFLGFIGLLKEDQKDNIQKLDSLLIEAELDQAKLHPANCSPRLKINITWPTTLKNYTMYSNIQKGTNWPVWENLGSIYLRGTIADLENCFIDIDVIDNNKDKTINSQARTHIPLKGLIETNTVIESNLSEPLWLAEKVKKTEERRILATWEFGMITGNISFKNYPSQRQKGNFIHFVKDRLYLMIKIIKVDNIITFENLENTLVNISITHQGLTSKSNSNICSSLKDRPIDDYIILPLQLPPISELYFFHLESLGEIYIDLWVTSDNQSGSKMQHAGFTSFTIWDTIFSIKGAKRPTSERYYSSYTSGSNEKLKVRVLEQEVPLKFLFPTDRVANISFEAFITPDILSIKPKGNQAICSKDTGISEKIDIFLRSRVELSPSQAPKVYQNEKASIEVTLISKLGTGIIGRFFIFSSFNHRGNELMLTQFVRPIPAPSGIITPRAIFHFVRCIPFINTSFREPPKRTRDKFNNETSKNDSLKRGSQESKSAYSFDKSHYWFTPDFTLLSNGGGVIDHCLLHVSLLLKQKIQAFVCIGTVAGGHFHSWVMSWHFSEVDNSTYIKFWEVTTGQIYILKNRFISQQRAREVTLRFRKRERLLSAGVEPQSNSAHIKTIKLPYRSIDTIFNEINIWYNVQENINPGSIFFDLWNGSLFISCTNTPLVHNPGFRSQPYSSILNKSTIKNMKNLLKNILHYEIQSRRSAQNLGTRWNMDPTLNLFLEKGLEIIELSEISSEEEYPDVMTKFSDWKFAMESKVPLMHRVLGFPLSFNHANPKIIAETVLGKLEILFTRDKSATLTIAVLINGYPNHVLCCRIFILVIQKVSERERKKILERQEKKKLKQEKSFKNEKSNSLKLDLKSSKFEENNDISQANINYQDGFNIENNNQIISEDTKKDVHSSVPLVTADFIGILDKENKMIRKRRVALPEGSISGNLWISKKIKDDGNFRYYIEGIENSVSESLNISKNRVCATELNYEGQRVGFAILPGLNDDEMSPLDLMYEMALKVDELLKSDKNFIEFTGGDAVLEWDYEQMESGGEDEEAIQYIENEDNSDVQSEISEFEEDLSEEELDETLESESEENTENIESENEDDINCLSSNSSSSISNTFSSLVEENEQNTTSRHLLKRESNEDFNSDISNGFSDTSVKNGIKTVRFEVKENSDNLNSSKNNLKTKISSSVSEKKNLKRFTKTGKYIIYRRPEYEQSKIVSKELINSDTITSDLSVFPAATLAISLARGHSEIRESGLLSANKETYYNIEKSRYIKKTDNSGNKMLTHSSSNDLLSNMFYKGNYNAFAQTLNKKNSTNNEMINSIKANKRSIPRANSITFRRN</sequence>
<evidence type="ECO:0000256" key="2">
    <source>
        <dbReference type="SAM" id="MobiDB-lite"/>
    </source>
</evidence>
<evidence type="ECO:0000256" key="1">
    <source>
        <dbReference type="SAM" id="Coils"/>
    </source>
</evidence>
<evidence type="ECO:0000259" key="3">
    <source>
        <dbReference type="Pfam" id="PF24652"/>
    </source>
</evidence>
<gene>
    <name evidence="5" type="ORF">CPATCC_003501</name>
</gene>
<dbReference type="EMBL" id="CP044416">
    <property type="protein sequence ID" value="QOY40622.1"/>
    <property type="molecule type" value="Genomic_DNA"/>
</dbReference>
<dbReference type="Pfam" id="PF24656">
    <property type="entry name" value="CEPT76_peptidase"/>
    <property type="match status" value="1"/>
</dbReference>
<dbReference type="Proteomes" id="UP000593906">
    <property type="component" value="Chromosome 7"/>
</dbReference>
<protein>
    <submittedName>
        <fullName evidence="5">Uncharacterized protein</fullName>
    </submittedName>
</protein>
<dbReference type="InterPro" id="IPR056288">
    <property type="entry name" value="CEP76_C"/>
</dbReference>
<feature type="region of interest" description="Disordered" evidence="2">
    <location>
        <begin position="20"/>
        <end position="44"/>
    </location>
</feature>
<dbReference type="InterPro" id="IPR052299">
    <property type="entry name" value="CEP76"/>
</dbReference>
<evidence type="ECO:0000259" key="4">
    <source>
        <dbReference type="Pfam" id="PF24656"/>
    </source>
</evidence>
<feature type="domain" description="Centrosomal protein of 76 kDa C-terminal" evidence="3">
    <location>
        <begin position="1092"/>
        <end position="1228"/>
    </location>
</feature>
<dbReference type="Pfam" id="PF24652">
    <property type="entry name" value="CEP76_C"/>
    <property type="match status" value="1"/>
</dbReference>
<keyword evidence="1" id="KW-0175">Coiled coil</keyword>
<evidence type="ECO:0000313" key="6">
    <source>
        <dbReference type="Proteomes" id="UP000593906"/>
    </source>
</evidence>
<organism evidence="5 6">
    <name type="scientific">Cryptosporidium parvum</name>
    <dbReference type="NCBI Taxonomy" id="5807"/>
    <lineage>
        <taxon>Eukaryota</taxon>
        <taxon>Sar</taxon>
        <taxon>Alveolata</taxon>
        <taxon>Apicomplexa</taxon>
        <taxon>Conoidasida</taxon>
        <taxon>Coccidia</taxon>
        <taxon>Eucoccidiorida</taxon>
        <taxon>Eimeriorina</taxon>
        <taxon>Cryptosporidiidae</taxon>
        <taxon>Cryptosporidium</taxon>
    </lineage>
</organism>
<reference evidence="5 6" key="1">
    <citation type="submission" date="2019-09" db="EMBL/GenBank/DDBJ databases">
        <title>Consistent, comparative and evidence-based genome assembly and annotation for Cryptosporidium parvum, C. hominis and C. tyzzeri.</title>
        <authorList>
            <person name="Baptista R.P."/>
            <person name="Li Y."/>
            <person name="Sateriale A."/>
            <person name="Ansell B."/>
            <person name="Jex A."/>
            <person name="Sanders M."/>
            <person name="Brooks K."/>
            <person name="Tracey A."/>
            <person name="Berriman M."/>
            <person name="Striepen B."/>
            <person name="Cotton J.A."/>
            <person name="Kissinger J.C."/>
        </authorList>
    </citation>
    <scope>NUCLEOTIDE SEQUENCE [LARGE SCALE GENOMIC DNA]</scope>
    <source>
        <strain evidence="5 6">IOWA-ATCC</strain>
    </source>
</reference>